<keyword evidence="1" id="KW-0479">Metal-binding</keyword>
<dbReference type="SUPFAM" id="SSF56655">
    <property type="entry name" value="Carbohydrate phosphatase"/>
    <property type="match status" value="1"/>
</dbReference>
<name>A0A3D5Q9C7_FLESI</name>
<evidence type="ECO:0000313" key="2">
    <source>
        <dbReference type="EMBL" id="HCW92451.1"/>
    </source>
</evidence>
<dbReference type="GO" id="GO:0008934">
    <property type="term" value="F:inositol monophosphate 1-phosphatase activity"/>
    <property type="evidence" value="ECO:0007669"/>
    <property type="project" value="TreeGrafter"/>
</dbReference>
<dbReference type="EMBL" id="DPPF01000043">
    <property type="protein sequence ID" value="HCW92451.1"/>
    <property type="molecule type" value="Genomic_DNA"/>
</dbReference>
<gene>
    <name evidence="2" type="ORF">DHM44_02080</name>
</gene>
<dbReference type="Gene3D" id="3.30.540.10">
    <property type="entry name" value="Fructose-1,6-Bisphosphatase, subunit A, domain 1"/>
    <property type="match status" value="1"/>
</dbReference>
<dbReference type="GO" id="GO:0046872">
    <property type="term" value="F:metal ion binding"/>
    <property type="evidence" value="ECO:0007669"/>
    <property type="project" value="UniProtKB-KW"/>
</dbReference>
<keyword evidence="1" id="KW-0460">Magnesium</keyword>
<dbReference type="AlphaFoldDB" id="A0A3D5Q9C7"/>
<evidence type="ECO:0000313" key="3">
    <source>
        <dbReference type="Proteomes" id="UP000262325"/>
    </source>
</evidence>
<feature type="non-terminal residue" evidence="2">
    <location>
        <position position="74"/>
    </location>
</feature>
<dbReference type="GO" id="GO:0007165">
    <property type="term" value="P:signal transduction"/>
    <property type="evidence" value="ECO:0007669"/>
    <property type="project" value="TreeGrafter"/>
</dbReference>
<organism evidence="2 3">
    <name type="scientific">Flexistipes sinusarabici</name>
    <dbReference type="NCBI Taxonomy" id="2352"/>
    <lineage>
        <taxon>Bacteria</taxon>
        <taxon>Pseudomonadati</taxon>
        <taxon>Deferribacterota</taxon>
        <taxon>Deferribacteres</taxon>
        <taxon>Deferribacterales</taxon>
        <taxon>Flexistipitaceae</taxon>
        <taxon>Flexistipes</taxon>
    </lineage>
</organism>
<proteinExistence type="predicted"/>
<feature type="binding site" evidence="1">
    <location>
        <position position="62"/>
    </location>
    <ligand>
        <name>Mg(2+)</name>
        <dbReference type="ChEBI" id="CHEBI:18420"/>
        <label>1</label>
        <note>catalytic</note>
    </ligand>
</feature>
<reference evidence="2 3" key="1">
    <citation type="journal article" date="2018" name="Nat. Biotechnol.">
        <title>A standardized bacterial taxonomy based on genome phylogeny substantially revises the tree of life.</title>
        <authorList>
            <person name="Parks D.H."/>
            <person name="Chuvochina M."/>
            <person name="Waite D.W."/>
            <person name="Rinke C."/>
            <person name="Skarshewski A."/>
            <person name="Chaumeil P.A."/>
            <person name="Hugenholtz P."/>
        </authorList>
    </citation>
    <scope>NUCLEOTIDE SEQUENCE [LARGE SCALE GENOMIC DNA]</scope>
    <source>
        <strain evidence="2">UBA8672</strain>
    </source>
</reference>
<sequence length="74" mass="8527">MILDLINICKKGGEIIKDNFDKKLDVNKKSTIDLVTDADYFVEKVVKEELNKQFPSIEIIAEESALDNIEKEKR</sequence>
<dbReference type="PANTHER" id="PTHR20854:SF4">
    <property type="entry name" value="INOSITOL-1-MONOPHOSPHATASE-RELATED"/>
    <property type="match status" value="1"/>
</dbReference>
<dbReference type="GO" id="GO:0006020">
    <property type="term" value="P:inositol metabolic process"/>
    <property type="evidence" value="ECO:0007669"/>
    <property type="project" value="TreeGrafter"/>
</dbReference>
<dbReference type="Proteomes" id="UP000262325">
    <property type="component" value="Unassembled WGS sequence"/>
</dbReference>
<comment type="cofactor">
    <cofactor evidence="1">
        <name>Mg(2+)</name>
        <dbReference type="ChEBI" id="CHEBI:18420"/>
    </cofactor>
</comment>
<dbReference type="InterPro" id="IPR000760">
    <property type="entry name" value="Inositol_monophosphatase-like"/>
</dbReference>
<comment type="caution">
    <text evidence="2">The sequence shown here is derived from an EMBL/GenBank/DDBJ whole genome shotgun (WGS) entry which is preliminary data.</text>
</comment>
<evidence type="ECO:0000256" key="1">
    <source>
        <dbReference type="PIRSR" id="PIRSR600760-2"/>
    </source>
</evidence>
<dbReference type="Pfam" id="PF00459">
    <property type="entry name" value="Inositol_P"/>
    <property type="match status" value="1"/>
</dbReference>
<dbReference type="PANTHER" id="PTHR20854">
    <property type="entry name" value="INOSITOL MONOPHOSPHATASE"/>
    <property type="match status" value="1"/>
</dbReference>
<accession>A0A3D5Q9C7</accession>
<protein>
    <submittedName>
        <fullName evidence="2">Inositol monophosphatase</fullName>
    </submittedName>
</protein>